<evidence type="ECO:0000313" key="1">
    <source>
        <dbReference type="EMBL" id="JAE13797.1"/>
    </source>
</evidence>
<organism evidence="1">
    <name type="scientific">Arundo donax</name>
    <name type="common">Giant reed</name>
    <name type="synonym">Donax arundinaceus</name>
    <dbReference type="NCBI Taxonomy" id="35708"/>
    <lineage>
        <taxon>Eukaryota</taxon>
        <taxon>Viridiplantae</taxon>
        <taxon>Streptophyta</taxon>
        <taxon>Embryophyta</taxon>
        <taxon>Tracheophyta</taxon>
        <taxon>Spermatophyta</taxon>
        <taxon>Magnoliopsida</taxon>
        <taxon>Liliopsida</taxon>
        <taxon>Poales</taxon>
        <taxon>Poaceae</taxon>
        <taxon>PACMAD clade</taxon>
        <taxon>Arundinoideae</taxon>
        <taxon>Arundineae</taxon>
        <taxon>Arundo</taxon>
    </lineage>
</organism>
<reference evidence="1" key="1">
    <citation type="submission" date="2014-09" db="EMBL/GenBank/DDBJ databases">
        <authorList>
            <person name="Magalhaes I.L.F."/>
            <person name="Oliveira U."/>
            <person name="Santos F.R."/>
            <person name="Vidigal T.H.D.A."/>
            <person name="Brescovit A.D."/>
            <person name="Santos A.J."/>
        </authorList>
    </citation>
    <scope>NUCLEOTIDE SEQUENCE</scope>
    <source>
        <tissue evidence="1">Shoot tissue taken approximately 20 cm above the soil surface</tissue>
    </source>
</reference>
<sequence length="42" mass="5058">MERHDEHCLAILFMYKGSETQSTQLCLEQEVIRLRKYVHFSS</sequence>
<dbReference type="AlphaFoldDB" id="A0A0A9FND7"/>
<reference evidence="1" key="2">
    <citation type="journal article" date="2015" name="Data Brief">
        <title>Shoot transcriptome of the giant reed, Arundo donax.</title>
        <authorList>
            <person name="Barrero R.A."/>
            <person name="Guerrero F.D."/>
            <person name="Moolhuijzen P."/>
            <person name="Goolsby J.A."/>
            <person name="Tidwell J."/>
            <person name="Bellgard S.E."/>
            <person name="Bellgard M.I."/>
        </authorList>
    </citation>
    <scope>NUCLEOTIDE SEQUENCE</scope>
    <source>
        <tissue evidence="1">Shoot tissue taken approximately 20 cm above the soil surface</tissue>
    </source>
</reference>
<name>A0A0A9FND7_ARUDO</name>
<proteinExistence type="predicted"/>
<protein>
    <submittedName>
        <fullName evidence="1">Uncharacterized protein</fullName>
    </submittedName>
</protein>
<dbReference type="EMBL" id="GBRH01184099">
    <property type="protein sequence ID" value="JAE13797.1"/>
    <property type="molecule type" value="Transcribed_RNA"/>
</dbReference>
<accession>A0A0A9FND7</accession>